<keyword evidence="3" id="KW-1185">Reference proteome</keyword>
<organism evidence="2 3">
    <name type="scientific">Entomospira culicis</name>
    <dbReference type="NCBI Taxonomy" id="2719989"/>
    <lineage>
        <taxon>Bacteria</taxon>
        <taxon>Pseudomonadati</taxon>
        <taxon>Spirochaetota</taxon>
        <taxon>Spirochaetia</taxon>
        <taxon>Spirochaetales</taxon>
        <taxon>Spirochaetaceae</taxon>
        <taxon>Entomospira</taxon>
    </lineage>
</organism>
<dbReference type="RefSeq" id="WP_167695268.1">
    <property type="nucleotide sequence ID" value="NZ_CP118181.1"/>
</dbReference>
<name>A0A968KU55_9SPIO</name>
<dbReference type="AlphaFoldDB" id="A0A968KU55"/>
<sequence>MVRWRYLLSAIFLTMNIAYALEQRVAPHYVQTFVWVNTELLSPAVERDIWWVATRYSQEFIDSLAPEEETHFYAILSLFEEARWILSGMVYGLWFEYTPSSREHQVSEEFLLQHIELIKLGDKNMRLVSVATSGSWLGLTFEYALSSEQYRYMQQKERLGATHARGSARSELHFGFDSRKVAIEESIKNAIFLKLRTLYRTRPHRVSGELVLREPTLIDIKEGNWYAKSDIAMRVRRVEF</sequence>
<comment type="caution">
    <text evidence="2">The sequence shown here is derived from an EMBL/GenBank/DDBJ whole genome shotgun (WGS) entry which is preliminary data.</text>
</comment>
<dbReference type="Proteomes" id="UP000778951">
    <property type="component" value="Unassembled WGS sequence"/>
</dbReference>
<evidence type="ECO:0000256" key="1">
    <source>
        <dbReference type="SAM" id="SignalP"/>
    </source>
</evidence>
<gene>
    <name evidence="2" type="ORF">HCT48_02945</name>
</gene>
<accession>A0A968KU55</accession>
<keyword evidence="1" id="KW-0732">Signal</keyword>
<proteinExistence type="predicted"/>
<evidence type="ECO:0000313" key="3">
    <source>
        <dbReference type="Proteomes" id="UP000778951"/>
    </source>
</evidence>
<feature type="signal peptide" evidence="1">
    <location>
        <begin position="1"/>
        <end position="20"/>
    </location>
</feature>
<protein>
    <submittedName>
        <fullName evidence="2">Uncharacterized protein</fullName>
    </submittedName>
</protein>
<feature type="chain" id="PRO_5037539764" evidence="1">
    <location>
        <begin position="21"/>
        <end position="240"/>
    </location>
</feature>
<reference evidence="2" key="1">
    <citation type="submission" date="2020-03" db="EMBL/GenBank/DDBJ databases">
        <title>Spirochaetal bacteria isolated from arthropods constitute a novel genus Entomospira genus novum within the order Spirochaetales.</title>
        <authorList>
            <person name="Grana-Miraglia L."/>
            <person name="Sikutova S."/>
            <person name="Fingerle V."/>
            <person name="Sing A."/>
            <person name="Castillo-Ramirez S."/>
            <person name="Margos G."/>
            <person name="Rudolf I."/>
        </authorList>
    </citation>
    <scope>NUCLEOTIDE SEQUENCE</scope>
    <source>
        <strain evidence="2">BR149</strain>
    </source>
</reference>
<dbReference type="EMBL" id="JAATLM010000001">
    <property type="protein sequence ID" value="NIZ69169.1"/>
    <property type="molecule type" value="Genomic_DNA"/>
</dbReference>
<evidence type="ECO:0000313" key="2">
    <source>
        <dbReference type="EMBL" id="NIZ69169.1"/>
    </source>
</evidence>